<dbReference type="Gene3D" id="3.40.630.30">
    <property type="match status" value="1"/>
</dbReference>
<dbReference type="InterPro" id="IPR000182">
    <property type="entry name" value="GNAT_dom"/>
</dbReference>
<evidence type="ECO:0000256" key="1">
    <source>
        <dbReference type="ARBA" id="ARBA00022679"/>
    </source>
</evidence>
<feature type="domain" description="N-acetyltransferase" evidence="3">
    <location>
        <begin position="3"/>
        <end position="179"/>
    </location>
</feature>
<reference evidence="4 5" key="1">
    <citation type="submission" date="2014-05" db="EMBL/GenBank/DDBJ databases">
        <title>Cellulosimicrobium funkei U11 genome.</title>
        <authorList>
            <person name="Hu C."/>
            <person name="Gong Y."/>
            <person name="Wan W."/>
            <person name="Jiang M."/>
        </authorList>
    </citation>
    <scope>NUCLEOTIDE SEQUENCE [LARGE SCALE GENOMIC DNA]</scope>
    <source>
        <strain evidence="4 5">U11</strain>
    </source>
</reference>
<evidence type="ECO:0000256" key="2">
    <source>
        <dbReference type="ARBA" id="ARBA00023315"/>
    </source>
</evidence>
<dbReference type="PROSITE" id="PS51186">
    <property type="entry name" value="GNAT"/>
    <property type="match status" value="1"/>
</dbReference>
<evidence type="ECO:0000313" key="5">
    <source>
        <dbReference type="Proteomes" id="UP000035265"/>
    </source>
</evidence>
<dbReference type="Proteomes" id="UP000035265">
    <property type="component" value="Unassembled WGS sequence"/>
</dbReference>
<dbReference type="PANTHER" id="PTHR43877:SF2">
    <property type="entry name" value="AMINOALKYLPHOSPHONATE N-ACETYLTRANSFERASE-RELATED"/>
    <property type="match status" value="1"/>
</dbReference>
<dbReference type="STRING" id="264251.FB00_18745"/>
<sequence length="180" mass="19020">MPTTVVRVRPDDWRDLRDVRLRALADAPSAFGSTLAREVALPDDVWHERAAQGRTLLARTVLDDGTPDDGTLAEGDRSPGPVVGVAAVVPSPDDPTVAELVSVWVDPGARGTGVAAALLRSADALAAELGARTLALWVTATNDRALRLYERTGFAPTGATKPLPSDPRLAELRMARRVAG</sequence>
<evidence type="ECO:0000313" key="4">
    <source>
        <dbReference type="EMBL" id="KLN33235.1"/>
    </source>
</evidence>
<dbReference type="AlphaFoldDB" id="A0A0H2KHX4"/>
<organism evidence="4 5">
    <name type="scientific">Cellulosimicrobium funkei</name>
    <dbReference type="NCBI Taxonomy" id="264251"/>
    <lineage>
        <taxon>Bacteria</taxon>
        <taxon>Bacillati</taxon>
        <taxon>Actinomycetota</taxon>
        <taxon>Actinomycetes</taxon>
        <taxon>Micrococcales</taxon>
        <taxon>Promicromonosporaceae</taxon>
        <taxon>Cellulosimicrobium</taxon>
    </lineage>
</organism>
<dbReference type="InterPro" id="IPR050832">
    <property type="entry name" value="Bact_Acetyltransf"/>
</dbReference>
<name>A0A0H2KHX4_9MICO</name>
<comment type="caution">
    <text evidence="4">The sequence shown here is derived from an EMBL/GenBank/DDBJ whole genome shotgun (WGS) entry which is preliminary data.</text>
</comment>
<keyword evidence="1" id="KW-0808">Transferase</keyword>
<dbReference type="CDD" id="cd04301">
    <property type="entry name" value="NAT_SF"/>
    <property type="match status" value="1"/>
</dbReference>
<dbReference type="EMBL" id="JNBQ01000041">
    <property type="protein sequence ID" value="KLN33235.1"/>
    <property type="molecule type" value="Genomic_DNA"/>
</dbReference>
<dbReference type="PANTHER" id="PTHR43877">
    <property type="entry name" value="AMINOALKYLPHOSPHONATE N-ACETYLTRANSFERASE-RELATED-RELATED"/>
    <property type="match status" value="1"/>
</dbReference>
<keyword evidence="5" id="KW-1185">Reference proteome</keyword>
<keyword evidence="2" id="KW-0012">Acyltransferase</keyword>
<protein>
    <recommendedName>
        <fullName evidence="3">N-acetyltransferase domain-containing protein</fullName>
    </recommendedName>
</protein>
<dbReference type="InterPro" id="IPR016181">
    <property type="entry name" value="Acyl_CoA_acyltransferase"/>
</dbReference>
<dbReference type="Pfam" id="PF00583">
    <property type="entry name" value="Acetyltransf_1"/>
    <property type="match status" value="1"/>
</dbReference>
<accession>A0A0H2KHX4</accession>
<dbReference type="PATRIC" id="fig|264251.5.peg.3802"/>
<dbReference type="SUPFAM" id="SSF55729">
    <property type="entry name" value="Acyl-CoA N-acyltransferases (Nat)"/>
    <property type="match status" value="1"/>
</dbReference>
<dbReference type="RefSeq" id="WP_047234357.1">
    <property type="nucleotide sequence ID" value="NZ_JNBQ01000041.1"/>
</dbReference>
<proteinExistence type="predicted"/>
<evidence type="ECO:0000259" key="3">
    <source>
        <dbReference type="PROSITE" id="PS51186"/>
    </source>
</evidence>
<gene>
    <name evidence="4" type="ORF">FB00_18745</name>
</gene>
<dbReference type="GO" id="GO:0016747">
    <property type="term" value="F:acyltransferase activity, transferring groups other than amino-acyl groups"/>
    <property type="evidence" value="ECO:0007669"/>
    <property type="project" value="InterPro"/>
</dbReference>